<dbReference type="EMBL" id="MH430881">
    <property type="protein sequence ID" value="AZF85464.1"/>
    <property type="molecule type" value="Genomic_DNA"/>
</dbReference>
<feature type="domain" description="Transposase IS204/IS1001/IS1096/IS1165 zinc-finger" evidence="1">
    <location>
        <begin position="44"/>
        <end position="86"/>
    </location>
</feature>
<accession>A0A3G8EVA0</accession>
<keyword evidence="2" id="KW-0614">Plasmid</keyword>
<organism evidence="2">
    <name type="scientific">Salmonella enterica subsp. enterica serovar London</name>
    <dbReference type="NCBI Taxonomy" id="149390"/>
    <lineage>
        <taxon>Bacteria</taxon>
        <taxon>Pseudomonadati</taxon>
        <taxon>Pseudomonadota</taxon>
        <taxon>Gammaproteobacteria</taxon>
        <taxon>Enterobacterales</taxon>
        <taxon>Enterobacteriaceae</taxon>
        <taxon>Salmonella</taxon>
    </lineage>
</organism>
<geneLocation type="plasmid" evidence="3">
    <name>pSa44-CIP</name>
</geneLocation>
<name>A0A3G8EVA0_SALET</name>
<proteinExistence type="predicted"/>
<dbReference type="InterPro" id="IPR029261">
    <property type="entry name" value="Transposase_Znf"/>
</dbReference>
<evidence type="ECO:0000259" key="1">
    <source>
        <dbReference type="Pfam" id="PF14690"/>
    </source>
</evidence>
<geneLocation type="plasmid" evidence="2">
    <name>pSa44-CIP-CRO</name>
</geneLocation>
<sequence length="113" mass="12673">MDEKSLYAHILNLSDPWQVKSLSLDENAGSVTVTIEIAENTRLACPTCGKSCSVHDHRHRKWRHLDTCQFTTIVEADVPRIMCPEHGCLTLPVPWAGPEVGIRCYSNRSFSHG</sequence>
<evidence type="ECO:0000313" key="3">
    <source>
        <dbReference type="EMBL" id="AZF85631.1"/>
    </source>
</evidence>
<dbReference type="AlphaFoldDB" id="A0A3G8EVA0"/>
<evidence type="ECO:0000313" key="2">
    <source>
        <dbReference type="EMBL" id="AZF85464.1"/>
    </source>
</evidence>
<dbReference type="EMBL" id="MH430882">
    <property type="protein sequence ID" value="AZF85631.1"/>
    <property type="molecule type" value="Genomic_DNA"/>
</dbReference>
<gene>
    <name evidence="2" type="ORF">KADIGFNM_00127</name>
    <name evidence="3" type="ORF">KADIGFNM_00294</name>
</gene>
<reference evidence="2" key="1">
    <citation type="submission" date="2018-06" db="EMBL/GenBank/DDBJ databases">
        <title>Plasmids in strain Sa44.</title>
        <authorList>
            <person name="Chen K."/>
            <person name="Chen S."/>
        </authorList>
    </citation>
    <scope>NUCLEOTIDE SEQUENCE</scope>
    <source>
        <strain evidence="2">3-5</strain>
        <plasmid evidence="3">pSa44-CIP</plasmid>
        <plasmid evidence="2">pSa44-CIP-CRO</plasmid>
    </source>
</reference>
<dbReference type="Pfam" id="PF14690">
    <property type="entry name" value="Zn_ribbon_ISL3"/>
    <property type="match status" value="1"/>
</dbReference>
<protein>
    <recommendedName>
        <fullName evidence="1">Transposase IS204/IS1001/IS1096/IS1165 zinc-finger domain-containing protein</fullName>
    </recommendedName>
</protein>